<feature type="transmembrane region" description="Helical" evidence="8">
    <location>
        <begin position="230"/>
        <end position="247"/>
    </location>
</feature>
<feature type="transmembrane region" description="Helical" evidence="8">
    <location>
        <begin position="259"/>
        <end position="276"/>
    </location>
</feature>
<organism evidence="9 10">
    <name type="scientific">Neoroseomonas alkaliterrae</name>
    <dbReference type="NCBI Taxonomy" id="1452450"/>
    <lineage>
        <taxon>Bacteria</taxon>
        <taxon>Pseudomonadati</taxon>
        <taxon>Pseudomonadota</taxon>
        <taxon>Alphaproteobacteria</taxon>
        <taxon>Acetobacterales</taxon>
        <taxon>Acetobacteraceae</taxon>
        <taxon>Neoroseomonas</taxon>
    </lineage>
</organism>
<sequence length="467" mass="46393">MTLLLQAAPLLVLLGLLLTGRAGPLGAVLAALAASLVAAFVSLPAGTGLGGFVAAEALRGAFLASQPAAVVLGGLLFHAAVEDRRADAAPRTPEPRAIFTATLLMGVFMESVTGFAVGAVFALAALRGMGLGGPPAAALALLSLCLIPWGGLGPGTALGAALVGLPAQEIAAMTALPNAAWVMLLGPVCWRLCAAAGVPVPPAERLAQAAMLGAMAGILVLGHRVLPFEILGILAAGAPLLYALWRADPPRDAGGWRRAGRAMAPYLLLTAALLAARAVPDPPAFAPYANLPPFPLTHVAVVLAAVSAGLMLLRADALARTRGALARAGRPALVLLLYVLLARVMAGSGATAALAHAFAAALGGAAPYAVPVLGLVAGMVTGSNVGSNAAMMPVQQALGLAAGMPALLAPSVHNFAGAAGAGMSFGVTALVCGLLADGTRPPQVWRLLLPSMAAVLALGWAAVLLLR</sequence>
<proteinExistence type="inferred from homology"/>
<evidence type="ECO:0000256" key="6">
    <source>
        <dbReference type="ARBA" id="ARBA00022989"/>
    </source>
</evidence>
<feature type="transmembrane region" description="Helical" evidence="8">
    <location>
        <begin position="296"/>
        <end position="313"/>
    </location>
</feature>
<comment type="function">
    <text evidence="8">Uptake of L-lactate across the membrane. Can also transport D-lactate and glycolate.</text>
</comment>
<keyword evidence="3 8" id="KW-0813">Transport</keyword>
<comment type="similarity">
    <text evidence="2 8">Belongs to the lactate permease family.</text>
</comment>
<dbReference type="EMBL" id="JACIJE010000003">
    <property type="protein sequence ID" value="MBB5689447.1"/>
    <property type="molecule type" value="Genomic_DNA"/>
</dbReference>
<evidence type="ECO:0000313" key="10">
    <source>
        <dbReference type="Proteomes" id="UP000562254"/>
    </source>
</evidence>
<keyword evidence="7 8" id="KW-0472">Membrane</keyword>
<comment type="caution">
    <text evidence="9">The sequence shown here is derived from an EMBL/GenBank/DDBJ whole genome shotgun (WGS) entry which is preliminary data.</text>
</comment>
<evidence type="ECO:0000313" key="9">
    <source>
        <dbReference type="EMBL" id="MBB5689447.1"/>
    </source>
</evidence>
<evidence type="ECO:0000256" key="1">
    <source>
        <dbReference type="ARBA" id="ARBA00004651"/>
    </source>
</evidence>
<feature type="transmembrane region" description="Helical" evidence="8">
    <location>
        <begin position="365"/>
        <end position="382"/>
    </location>
</feature>
<keyword evidence="4" id="KW-1003">Cell membrane</keyword>
<keyword evidence="5 8" id="KW-0812">Transmembrane</keyword>
<feature type="transmembrane region" description="Helical" evidence="8">
    <location>
        <begin position="61"/>
        <end position="81"/>
    </location>
</feature>
<feature type="transmembrane region" description="Helical" evidence="8">
    <location>
        <begin position="415"/>
        <end position="435"/>
    </location>
</feature>
<protein>
    <recommendedName>
        <fullName evidence="8">L-lactate permease</fullName>
    </recommendedName>
</protein>
<name>A0A840XZ54_9PROT</name>
<evidence type="ECO:0000256" key="7">
    <source>
        <dbReference type="ARBA" id="ARBA00023136"/>
    </source>
</evidence>
<dbReference type="GO" id="GO:0015129">
    <property type="term" value="F:lactate transmembrane transporter activity"/>
    <property type="evidence" value="ECO:0007669"/>
    <property type="project" value="UniProtKB-UniRule"/>
</dbReference>
<evidence type="ECO:0000256" key="4">
    <source>
        <dbReference type="ARBA" id="ARBA00022475"/>
    </source>
</evidence>
<feature type="transmembrane region" description="Helical" evidence="8">
    <location>
        <begin position="32"/>
        <end position="54"/>
    </location>
</feature>
<evidence type="ECO:0000256" key="3">
    <source>
        <dbReference type="ARBA" id="ARBA00022448"/>
    </source>
</evidence>
<evidence type="ECO:0000256" key="5">
    <source>
        <dbReference type="ARBA" id="ARBA00022692"/>
    </source>
</evidence>
<dbReference type="Pfam" id="PF02652">
    <property type="entry name" value="Lactate_perm"/>
    <property type="match status" value="1"/>
</dbReference>
<feature type="transmembrane region" description="Helical" evidence="8">
    <location>
        <begin position="138"/>
        <end position="164"/>
    </location>
</feature>
<gene>
    <name evidence="9" type="ORF">FHS88_001572</name>
</gene>
<feature type="transmembrane region" description="Helical" evidence="8">
    <location>
        <begin position="447"/>
        <end position="466"/>
    </location>
</feature>
<accession>A0A840XZ54</accession>
<keyword evidence="6 8" id="KW-1133">Transmembrane helix</keyword>
<dbReference type="RefSeq" id="WP_184483245.1">
    <property type="nucleotide sequence ID" value="NZ_JACIJE010000003.1"/>
</dbReference>
<evidence type="ECO:0000256" key="8">
    <source>
        <dbReference type="RuleBase" id="RU365092"/>
    </source>
</evidence>
<feature type="transmembrane region" description="Helical" evidence="8">
    <location>
        <begin position="101"/>
        <end position="126"/>
    </location>
</feature>
<keyword evidence="10" id="KW-1185">Reference proteome</keyword>
<dbReference type="Proteomes" id="UP000562254">
    <property type="component" value="Unassembled WGS sequence"/>
</dbReference>
<reference evidence="9 10" key="1">
    <citation type="submission" date="2020-08" db="EMBL/GenBank/DDBJ databases">
        <title>Genomic Encyclopedia of Type Strains, Phase IV (KMG-IV): sequencing the most valuable type-strain genomes for metagenomic binning, comparative biology and taxonomic classification.</title>
        <authorList>
            <person name="Goeker M."/>
        </authorList>
    </citation>
    <scope>NUCLEOTIDE SEQUENCE [LARGE SCALE GENOMIC DNA]</scope>
    <source>
        <strain evidence="9 10">DSM 25895</strain>
    </source>
</reference>
<dbReference type="GO" id="GO:0005886">
    <property type="term" value="C:plasma membrane"/>
    <property type="evidence" value="ECO:0007669"/>
    <property type="project" value="UniProtKB-SubCell"/>
</dbReference>
<dbReference type="AlphaFoldDB" id="A0A840XZ54"/>
<evidence type="ECO:0000256" key="2">
    <source>
        <dbReference type="ARBA" id="ARBA00010100"/>
    </source>
</evidence>
<keyword evidence="8" id="KW-0997">Cell inner membrane</keyword>
<comment type="subcellular location">
    <subcellularLocation>
        <location evidence="8">Cell inner membrane</location>
        <topology evidence="8">Multi-pass membrane protein</topology>
    </subcellularLocation>
    <subcellularLocation>
        <location evidence="1">Cell membrane</location>
        <topology evidence="1">Multi-pass membrane protein</topology>
    </subcellularLocation>
</comment>
<dbReference type="InterPro" id="IPR003804">
    <property type="entry name" value="Lactate_perm"/>
</dbReference>
<feature type="transmembrane region" description="Helical" evidence="8">
    <location>
        <begin position="333"/>
        <end position="359"/>
    </location>
</feature>